<name>A0ACB9H9K4_CICIN</name>
<proteinExistence type="predicted"/>
<reference evidence="2" key="1">
    <citation type="journal article" date="2022" name="Mol. Ecol. Resour.">
        <title>The genomes of chicory, endive, great burdock and yacon provide insights into Asteraceae palaeo-polyploidization history and plant inulin production.</title>
        <authorList>
            <person name="Fan W."/>
            <person name="Wang S."/>
            <person name="Wang H."/>
            <person name="Wang A."/>
            <person name="Jiang F."/>
            <person name="Liu H."/>
            <person name="Zhao H."/>
            <person name="Xu D."/>
            <person name="Zhang Y."/>
        </authorList>
    </citation>
    <scope>NUCLEOTIDE SEQUENCE [LARGE SCALE GENOMIC DNA]</scope>
    <source>
        <strain evidence="2">cv. Punajuju</strain>
    </source>
</reference>
<accession>A0ACB9H9K4</accession>
<dbReference type="Proteomes" id="UP001055811">
    <property type="component" value="Linkage Group LG01"/>
</dbReference>
<comment type="caution">
    <text evidence="1">The sequence shown here is derived from an EMBL/GenBank/DDBJ whole genome shotgun (WGS) entry which is preliminary data.</text>
</comment>
<dbReference type="EMBL" id="CM042009">
    <property type="protein sequence ID" value="KAI3792227.1"/>
    <property type="molecule type" value="Genomic_DNA"/>
</dbReference>
<evidence type="ECO:0000313" key="2">
    <source>
        <dbReference type="Proteomes" id="UP001055811"/>
    </source>
</evidence>
<reference evidence="1 2" key="2">
    <citation type="journal article" date="2022" name="Mol. Ecol. Resour.">
        <title>The genomes of chicory, endive, great burdock and yacon provide insights into Asteraceae paleo-polyploidization history and plant inulin production.</title>
        <authorList>
            <person name="Fan W."/>
            <person name="Wang S."/>
            <person name="Wang H."/>
            <person name="Wang A."/>
            <person name="Jiang F."/>
            <person name="Liu H."/>
            <person name="Zhao H."/>
            <person name="Xu D."/>
            <person name="Zhang Y."/>
        </authorList>
    </citation>
    <scope>NUCLEOTIDE SEQUENCE [LARGE SCALE GENOMIC DNA]</scope>
    <source>
        <strain evidence="2">cv. Punajuju</strain>
        <tissue evidence="1">Leaves</tissue>
    </source>
</reference>
<evidence type="ECO:0000313" key="1">
    <source>
        <dbReference type="EMBL" id="KAI3792227.1"/>
    </source>
</evidence>
<organism evidence="1 2">
    <name type="scientific">Cichorium intybus</name>
    <name type="common">Chicory</name>
    <dbReference type="NCBI Taxonomy" id="13427"/>
    <lineage>
        <taxon>Eukaryota</taxon>
        <taxon>Viridiplantae</taxon>
        <taxon>Streptophyta</taxon>
        <taxon>Embryophyta</taxon>
        <taxon>Tracheophyta</taxon>
        <taxon>Spermatophyta</taxon>
        <taxon>Magnoliopsida</taxon>
        <taxon>eudicotyledons</taxon>
        <taxon>Gunneridae</taxon>
        <taxon>Pentapetalae</taxon>
        <taxon>asterids</taxon>
        <taxon>campanulids</taxon>
        <taxon>Asterales</taxon>
        <taxon>Asteraceae</taxon>
        <taxon>Cichorioideae</taxon>
        <taxon>Cichorieae</taxon>
        <taxon>Cichoriinae</taxon>
        <taxon>Cichorium</taxon>
    </lineage>
</organism>
<protein>
    <submittedName>
        <fullName evidence="1">Uncharacterized protein</fullName>
    </submittedName>
</protein>
<gene>
    <name evidence="1" type="ORF">L2E82_06101</name>
</gene>
<keyword evidence="2" id="KW-1185">Reference proteome</keyword>
<sequence>MENMVKFGPKSMTGSIWDEGGKSKILQILISHGNNCINSIQFVYVVDKKVLRSEVHGGSNGFKFDIVTFDHSGEYLVSVSGQYSSGRLASIAFGTNNRTYGPFGRANSSYYDDFVYNFRHKSSFGGFYGSVFNSFVYAIGVYVKPLGSLAETETGSVKSEDD</sequence>